<gene>
    <name evidence="7" type="ORF">OD750_011975</name>
</gene>
<keyword evidence="4" id="KW-0010">Activator</keyword>
<feature type="domain" description="HTH lysR-type" evidence="6">
    <location>
        <begin position="6"/>
        <end position="63"/>
    </location>
</feature>
<dbReference type="PANTHER" id="PTHR30537">
    <property type="entry name" value="HTH-TYPE TRANSCRIPTIONAL REGULATOR"/>
    <property type="match status" value="1"/>
</dbReference>
<comment type="similarity">
    <text evidence="1">Belongs to the LysR transcriptional regulatory family.</text>
</comment>
<proteinExistence type="inferred from homology"/>
<dbReference type="PANTHER" id="PTHR30537:SF70">
    <property type="entry name" value="HTH-TYPE TRANSCRIPTIONAL ACTIVATOR AMPR"/>
    <property type="match status" value="1"/>
</dbReference>
<dbReference type="FunFam" id="1.10.10.10:FF:000038">
    <property type="entry name" value="Glycine cleavage system transcriptional activator"/>
    <property type="match status" value="1"/>
</dbReference>
<dbReference type="InterPro" id="IPR058163">
    <property type="entry name" value="LysR-type_TF_proteobact-type"/>
</dbReference>
<reference evidence="7" key="1">
    <citation type="submission" date="2023-02" db="EMBL/GenBank/DDBJ databases">
        <title>Tahibacter soli sp. nov. isolated from soil.</title>
        <authorList>
            <person name="Baek J.H."/>
            <person name="Lee J.K."/>
            <person name="Choi D.G."/>
            <person name="Jeon C.O."/>
        </authorList>
    </citation>
    <scope>NUCLEOTIDE SEQUENCE</scope>
    <source>
        <strain evidence="7">BL</strain>
    </source>
</reference>
<dbReference type="InterPro" id="IPR000847">
    <property type="entry name" value="LysR_HTH_N"/>
</dbReference>
<protein>
    <submittedName>
        <fullName evidence="7">LysR substrate-binding domain-containing protein</fullName>
    </submittedName>
</protein>
<keyword evidence="2" id="KW-0805">Transcription regulation</keyword>
<dbReference type="GO" id="GO:0006351">
    <property type="term" value="P:DNA-templated transcription"/>
    <property type="evidence" value="ECO:0007669"/>
    <property type="project" value="TreeGrafter"/>
</dbReference>
<dbReference type="EMBL" id="JAOVZO020000017">
    <property type="protein sequence ID" value="MDC8013257.1"/>
    <property type="molecule type" value="Genomic_DNA"/>
</dbReference>
<dbReference type="SUPFAM" id="SSF53850">
    <property type="entry name" value="Periplasmic binding protein-like II"/>
    <property type="match status" value="1"/>
</dbReference>
<dbReference type="Proteomes" id="UP001139971">
    <property type="component" value="Unassembled WGS sequence"/>
</dbReference>
<keyword evidence="8" id="KW-1185">Reference proteome</keyword>
<organism evidence="7 8">
    <name type="scientific">Tahibacter soli</name>
    <dbReference type="NCBI Taxonomy" id="2983605"/>
    <lineage>
        <taxon>Bacteria</taxon>
        <taxon>Pseudomonadati</taxon>
        <taxon>Pseudomonadota</taxon>
        <taxon>Gammaproteobacteria</taxon>
        <taxon>Lysobacterales</taxon>
        <taxon>Rhodanobacteraceae</taxon>
        <taxon>Tahibacter</taxon>
    </lineage>
</organism>
<comment type="caution">
    <text evidence="7">The sequence shown here is derived from an EMBL/GenBank/DDBJ whole genome shotgun (WGS) entry which is preliminary data.</text>
</comment>
<dbReference type="Gene3D" id="3.40.190.10">
    <property type="entry name" value="Periplasmic binding protein-like II"/>
    <property type="match status" value="2"/>
</dbReference>
<dbReference type="CDD" id="cd08432">
    <property type="entry name" value="PBP2_GcdR_TrpI_HvrB_AmpR_like"/>
    <property type="match status" value="1"/>
</dbReference>
<keyword evidence="3" id="KW-0238">DNA-binding</keyword>
<evidence type="ECO:0000313" key="8">
    <source>
        <dbReference type="Proteomes" id="UP001139971"/>
    </source>
</evidence>
<keyword evidence="5" id="KW-0804">Transcription</keyword>
<accession>A0A9X4BJH1</accession>
<evidence type="ECO:0000313" key="7">
    <source>
        <dbReference type="EMBL" id="MDC8013257.1"/>
    </source>
</evidence>
<dbReference type="Pfam" id="PF00126">
    <property type="entry name" value="HTH_1"/>
    <property type="match status" value="1"/>
</dbReference>
<evidence type="ECO:0000256" key="2">
    <source>
        <dbReference type="ARBA" id="ARBA00023015"/>
    </source>
</evidence>
<dbReference type="Pfam" id="PF03466">
    <property type="entry name" value="LysR_substrate"/>
    <property type="match status" value="1"/>
</dbReference>
<dbReference type="InterPro" id="IPR036390">
    <property type="entry name" value="WH_DNA-bd_sf"/>
</dbReference>
<evidence type="ECO:0000256" key="3">
    <source>
        <dbReference type="ARBA" id="ARBA00023125"/>
    </source>
</evidence>
<sequence>METLLPPLSALRAFEAAARHQSYTRAADELHMTQAAVSYQIKALETRLGVALFRRQGRHVVLTDTGERLGAAVVDAFSRLRRAVGAEVAQAQEVLSITALPTIAGNWLAPRLGEFQIAHPSLAVRIDTSIVLADIADGAFDVGLRVGVGPWPGLTAHRLMQSTYTAVCAPETIAARRLKKPADLLRMPLYGRPVWWHEWFRTAGVPETAVSRMVEMDLGVQSFEVKAALANGGAAMISPAFFADDLASGRLVPPFAVEVREAASYWLVYASARAASPKIAAFRQWLLGLV</sequence>
<dbReference type="GO" id="GO:0003700">
    <property type="term" value="F:DNA-binding transcription factor activity"/>
    <property type="evidence" value="ECO:0007669"/>
    <property type="project" value="InterPro"/>
</dbReference>
<dbReference type="RefSeq" id="WP_263545467.1">
    <property type="nucleotide sequence ID" value="NZ_JAOVZO020000017.1"/>
</dbReference>
<evidence type="ECO:0000256" key="5">
    <source>
        <dbReference type="ARBA" id="ARBA00023163"/>
    </source>
</evidence>
<dbReference type="GO" id="GO:0043565">
    <property type="term" value="F:sequence-specific DNA binding"/>
    <property type="evidence" value="ECO:0007669"/>
    <property type="project" value="TreeGrafter"/>
</dbReference>
<dbReference type="PROSITE" id="PS50931">
    <property type="entry name" value="HTH_LYSR"/>
    <property type="match status" value="1"/>
</dbReference>
<dbReference type="InterPro" id="IPR036388">
    <property type="entry name" value="WH-like_DNA-bd_sf"/>
</dbReference>
<evidence type="ECO:0000259" key="6">
    <source>
        <dbReference type="PROSITE" id="PS50931"/>
    </source>
</evidence>
<dbReference type="AlphaFoldDB" id="A0A9X4BJH1"/>
<dbReference type="PRINTS" id="PR00039">
    <property type="entry name" value="HTHLYSR"/>
</dbReference>
<dbReference type="InterPro" id="IPR005119">
    <property type="entry name" value="LysR_subst-bd"/>
</dbReference>
<evidence type="ECO:0000256" key="1">
    <source>
        <dbReference type="ARBA" id="ARBA00009437"/>
    </source>
</evidence>
<name>A0A9X4BJH1_9GAMM</name>
<dbReference type="SUPFAM" id="SSF46785">
    <property type="entry name" value="Winged helix' DNA-binding domain"/>
    <property type="match status" value="1"/>
</dbReference>
<evidence type="ECO:0000256" key="4">
    <source>
        <dbReference type="ARBA" id="ARBA00023159"/>
    </source>
</evidence>
<dbReference type="Gene3D" id="1.10.10.10">
    <property type="entry name" value="Winged helix-like DNA-binding domain superfamily/Winged helix DNA-binding domain"/>
    <property type="match status" value="1"/>
</dbReference>